<feature type="transmembrane region" description="Helical" evidence="1">
    <location>
        <begin position="345"/>
        <end position="365"/>
    </location>
</feature>
<feature type="transmembrane region" description="Helical" evidence="1">
    <location>
        <begin position="228"/>
        <end position="256"/>
    </location>
</feature>
<evidence type="ECO:0008006" key="4">
    <source>
        <dbReference type="Google" id="ProtNLM"/>
    </source>
</evidence>
<feature type="transmembrane region" description="Helical" evidence="1">
    <location>
        <begin position="161"/>
        <end position="186"/>
    </location>
</feature>
<protein>
    <recommendedName>
        <fullName evidence="4">DUF2142 domain-containing protein</fullName>
    </recommendedName>
</protein>
<keyword evidence="1" id="KW-0812">Transmembrane</keyword>
<evidence type="ECO:0000313" key="2">
    <source>
        <dbReference type="EMBL" id="GEN59826.1"/>
    </source>
</evidence>
<keyword evidence="1" id="KW-1133">Transmembrane helix</keyword>
<feature type="transmembrane region" description="Helical" evidence="1">
    <location>
        <begin position="416"/>
        <end position="432"/>
    </location>
</feature>
<feature type="transmembrane region" description="Helical" evidence="1">
    <location>
        <begin position="262"/>
        <end position="282"/>
    </location>
</feature>
<feature type="transmembrane region" description="Helical" evidence="1">
    <location>
        <begin position="444"/>
        <end position="470"/>
    </location>
</feature>
<evidence type="ECO:0000256" key="1">
    <source>
        <dbReference type="SAM" id="Phobius"/>
    </source>
</evidence>
<dbReference type="AlphaFoldDB" id="A0A511XA54"/>
<dbReference type="EMBL" id="BJYF01000008">
    <property type="protein sequence ID" value="GEN59826.1"/>
    <property type="molecule type" value="Genomic_DNA"/>
</dbReference>
<accession>A0A511XA54</accession>
<dbReference type="Proteomes" id="UP000321635">
    <property type="component" value="Unassembled WGS sequence"/>
</dbReference>
<keyword evidence="3" id="KW-1185">Reference proteome</keyword>
<evidence type="ECO:0000313" key="3">
    <source>
        <dbReference type="Proteomes" id="UP000321635"/>
    </source>
</evidence>
<feature type="transmembrane region" description="Helical" evidence="1">
    <location>
        <begin position="385"/>
        <end position="404"/>
    </location>
</feature>
<reference evidence="2 3" key="1">
    <citation type="submission" date="2019-07" db="EMBL/GenBank/DDBJ databases">
        <title>Whole genome shotgun sequence of Acetobacter nitrogenifigens NBRC 105050.</title>
        <authorList>
            <person name="Hosoyama A."/>
            <person name="Uohara A."/>
            <person name="Ohji S."/>
            <person name="Ichikawa N."/>
        </authorList>
    </citation>
    <scope>NUCLEOTIDE SEQUENCE [LARGE SCALE GENOMIC DNA]</scope>
    <source>
        <strain evidence="2 3">NBRC 105050</strain>
    </source>
</reference>
<dbReference type="Pfam" id="PF09913">
    <property type="entry name" value="DUF2142"/>
    <property type="match status" value="1"/>
</dbReference>
<feature type="transmembrane region" description="Helical" evidence="1">
    <location>
        <begin position="20"/>
        <end position="40"/>
    </location>
</feature>
<keyword evidence="1" id="KW-0472">Membrane</keyword>
<comment type="caution">
    <text evidence="2">The sequence shown here is derived from an EMBL/GenBank/DDBJ whole genome shotgun (WGS) entry which is preliminary data.</text>
</comment>
<feature type="transmembrane region" description="Helical" evidence="1">
    <location>
        <begin position="192"/>
        <end position="216"/>
    </location>
</feature>
<sequence length="474" mass="51241">MWRQVYGIVMNAWSRNSGSAVLSLIFAPFVLFSILASVFLTPPFQVPDEPAHFQRAIQVSQGGVRGVMFGVQAGGFLPGNLQKVLHVFDDIPFRPENKATPARIDALASVGWDKFFAFQGFPNTVTYGPIAYAPGAVGVVVGRMLRMSIIQTSYISRLANGLVFLVLASSAVALCRRGGLFLAVVLSLPMTVFLAGSLSEDGVVIGVSALVASLLTRHQRSVAWSWKIWAFLGAGFGIVAMAKPPLLALSLISIFLVDRRELRAAILCPIVAAALTFAWLIWGVSPVKVQLLAGSEFSDAGQVRYVVTHPLAFVFLLANTIQAYGDAYRSQFIGVLGWLDAPFPSWFYRAAKNILLVSFLFAFLVPRGNASPKEFFCGAARRTGVAASVLLSAIGIFFSLYVVWTKVGAPVAEGVQGRYFLPGACFLVLLAPRWKPFRVSTTDAAIAGVATLGFAVWLTCVFGAFTHLLAVRFW</sequence>
<gene>
    <name evidence="2" type="ORF">ANI02nite_17100</name>
</gene>
<dbReference type="InterPro" id="IPR018674">
    <property type="entry name" value="DUF2142_membrane"/>
</dbReference>
<feature type="transmembrane region" description="Helical" evidence="1">
    <location>
        <begin position="130"/>
        <end position="149"/>
    </location>
</feature>
<feature type="transmembrane region" description="Helical" evidence="1">
    <location>
        <begin position="303"/>
        <end position="325"/>
    </location>
</feature>
<name>A0A511XA54_9PROT</name>
<proteinExistence type="predicted"/>
<organism evidence="2 3">
    <name type="scientific">Acetobacter nitrogenifigens DSM 23921 = NBRC 105050</name>
    <dbReference type="NCBI Taxonomy" id="1120919"/>
    <lineage>
        <taxon>Bacteria</taxon>
        <taxon>Pseudomonadati</taxon>
        <taxon>Pseudomonadota</taxon>
        <taxon>Alphaproteobacteria</taxon>
        <taxon>Acetobacterales</taxon>
        <taxon>Acetobacteraceae</taxon>
        <taxon>Acetobacter</taxon>
    </lineage>
</organism>
<dbReference type="STRING" id="1120919.GCA_000429165_02282"/>